<feature type="domain" description="DNA-directed DNA polymerase family A palm" evidence="7">
    <location>
        <begin position="428"/>
        <end position="632"/>
    </location>
</feature>
<dbReference type="EMBL" id="CAGS01000148">
    <property type="protein sequence ID" value="CCF83471.1"/>
    <property type="molecule type" value="Genomic_DNA"/>
</dbReference>
<dbReference type="OrthoDB" id="4053at2"/>
<dbReference type="GO" id="GO:0006261">
    <property type="term" value="P:DNA-templated DNA replication"/>
    <property type="evidence" value="ECO:0007669"/>
    <property type="project" value="InterPro"/>
</dbReference>
<dbReference type="InterPro" id="IPR002562">
    <property type="entry name" value="3'-5'_exonuclease_dom"/>
</dbReference>
<dbReference type="Gene3D" id="1.20.1060.10">
    <property type="entry name" value="Taq DNA Polymerase, Chain T, domain 4"/>
    <property type="match status" value="1"/>
</dbReference>
<dbReference type="Pfam" id="PF00476">
    <property type="entry name" value="DNA_pol_A"/>
    <property type="match status" value="1"/>
</dbReference>
<proteinExistence type="inferred from homology"/>
<evidence type="ECO:0000259" key="6">
    <source>
        <dbReference type="SMART" id="SM00474"/>
    </source>
</evidence>
<dbReference type="SUPFAM" id="SSF56672">
    <property type="entry name" value="DNA/RNA polymerases"/>
    <property type="match status" value="1"/>
</dbReference>
<dbReference type="AlphaFoldDB" id="I4EFK9"/>
<dbReference type="Gene3D" id="3.30.70.370">
    <property type="match status" value="1"/>
</dbReference>
<dbReference type="GO" id="GO:0006302">
    <property type="term" value="P:double-strand break repair"/>
    <property type="evidence" value="ECO:0007669"/>
    <property type="project" value="TreeGrafter"/>
</dbReference>
<dbReference type="InterPro" id="IPR012337">
    <property type="entry name" value="RNaseH-like_sf"/>
</dbReference>
<dbReference type="PRINTS" id="PR00868">
    <property type="entry name" value="DNAPOLI"/>
</dbReference>
<dbReference type="Gene3D" id="1.10.150.20">
    <property type="entry name" value="5' to 3' exonuclease, C-terminal subdomain"/>
    <property type="match status" value="1"/>
</dbReference>
<evidence type="ECO:0000256" key="4">
    <source>
        <dbReference type="ARBA" id="ARBA00022705"/>
    </source>
</evidence>
<protein>
    <recommendedName>
        <fullName evidence="3">DNA polymerase I</fullName>
        <ecNumber evidence="2">2.7.7.7</ecNumber>
    </recommendedName>
</protein>
<comment type="catalytic activity">
    <reaction evidence="5">
        <text>DNA(n) + a 2'-deoxyribonucleoside 5'-triphosphate = DNA(n+1) + diphosphate</text>
        <dbReference type="Rhea" id="RHEA:22508"/>
        <dbReference type="Rhea" id="RHEA-COMP:17339"/>
        <dbReference type="Rhea" id="RHEA-COMP:17340"/>
        <dbReference type="ChEBI" id="CHEBI:33019"/>
        <dbReference type="ChEBI" id="CHEBI:61560"/>
        <dbReference type="ChEBI" id="CHEBI:173112"/>
        <dbReference type="EC" id="2.7.7.7"/>
    </reaction>
</comment>
<dbReference type="Pfam" id="PF01612">
    <property type="entry name" value="DNA_pol_A_exo1"/>
    <property type="match status" value="1"/>
</dbReference>
<comment type="similarity">
    <text evidence="1">Belongs to the DNA polymerase type-A family.</text>
</comment>
<evidence type="ECO:0000256" key="1">
    <source>
        <dbReference type="ARBA" id="ARBA00007705"/>
    </source>
</evidence>
<dbReference type="SUPFAM" id="SSF53098">
    <property type="entry name" value="Ribonuclease H-like"/>
    <property type="match status" value="1"/>
</dbReference>
<dbReference type="SMART" id="SM00482">
    <property type="entry name" value="POLAc"/>
    <property type="match status" value="1"/>
</dbReference>
<dbReference type="GO" id="GO:0003887">
    <property type="term" value="F:DNA-directed DNA polymerase activity"/>
    <property type="evidence" value="ECO:0007669"/>
    <property type="project" value="UniProtKB-EC"/>
</dbReference>
<comment type="caution">
    <text evidence="8">The sequence shown here is derived from an EMBL/GenBank/DDBJ whole genome shotgun (WGS) entry which is preliminary data.</text>
</comment>
<evidence type="ECO:0000259" key="7">
    <source>
        <dbReference type="SMART" id="SM00482"/>
    </source>
</evidence>
<dbReference type="PANTHER" id="PTHR10133:SF27">
    <property type="entry name" value="DNA POLYMERASE NU"/>
    <property type="match status" value="1"/>
</dbReference>
<organism evidence="8 9">
    <name type="scientific">Nitrolancea hollandica Lb</name>
    <dbReference type="NCBI Taxonomy" id="1129897"/>
    <lineage>
        <taxon>Bacteria</taxon>
        <taxon>Pseudomonadati</taxon>
        <taxon>Thermomicrobiota</taxon>
        <taxon>Thermomicrobia</taxon>
        <taxon>Sphaerobacterales</taxon>
        <taxon>Sphaerobacterineae</taxon>
        <taxon>Sphaerobacteraceae</taxon>
        <taxon>Nitrolancea</taxon>
    </lineage>
</organism>
<dbReference type="RefSeq" id="WP_008476661.1">
    <property type="nucleotide sequence ID" value="NZ_CAGS01000148.1"/>
</dbReference>
<dbReference type="InterPro" id="IPR043502">
    <property type="entry name" value="DNA/RNA_pol_sf"/>
</dbReference>
<accession>I4EFK9</accession>
<dbReference type="Proteomes" id="UP000004221">
    <property type="component" value="Unassembled WGS sequence"/>
</dbReference>
<dbReference type="PANTHER" id="PTHR10133">
    <property type="entry name" value="DNA POLYMERASE I"/>
    <property type="match status" value="1"/>
</dbReference>
<keyword evidence="9" id="KW-1185">Reference proteome</keyword>
<dbReference type="Gene3D" id="3.30.420.10">
    <property type="entry name" value="Ribonuclease H-like superfamily/Ribonuclease H"/>
    <property type="match status" value="1"/>
</dbReference>
<feature type="domain" description="3'-5' exonuclease" evidence="6">
    <location>
        <begin position="2"/>
        <end position="167"/>
    </location>
</feature>
<gene>
    <name evidence="8" type="ORF">NITHO_2310014</name>
</gene>
<dbReference type="GO" id="GO:0003677">
    <property type="term" value="F:DNA binding"/>
    <property type="evidence" value="ECO:0007669"/>
    <property type="project" value="InterPro"/>
</dbReference>
<evidence type="ECO:0000256" key="3">
    <source>
        <dbReference type="ARBA" id="ARBA00020311"/>
    </source>
</evidence>
<keyword evidence="8" id="KW-0808">Transferase</keyword>
<dbReference type="EC" id="2.7.7.7" evidence="2"/>
<dbReference type="InterPro" id="IPR001098">
    <property type="entry name" value="DNA-dir_DNA_pol_A_palm_dom"/>
</dbReference>
<evidence type="ECO:0000256" key="2">
    <source>
        <dbReference type="ARBA" id="ARBA00012417"/>
    </source>
</evidence>
<dbReference type="GO" id="GO:0008408">
    <property type="term" value="F:3'-5' exonuclease activity"/>
    <property type="evidence" value="ECO:0007669"/>
    <property type="project" value="InterPro"/>
</dbReference>
<dbReference type="InterPro" id="IPR036397">
    <property type="entry name" value="RNaseH_sf"/>
</dbReference>
<dbReference type="SMART" id="SM00474">
    <property type="entry name" value="35EXOc"/>
    <property type="match status" value="1"/>
</dbReference>
<evidence type="ECO:0000256" key="5">
    <source>
        <dbReference type="ARBA" id="ARBA00049244"/>
    </source>
</evidence>
<sequence length="686" mass="77244">MDEVLRRFIDAEHLALDIETTALKPHLGRIVTIAVSNGTDTELIDVRGRDPEPIARWLKEAVYTKTLVIHNAAFDLAWLAHHYDVGYPEKPVWDTMLAEQLLVAGLDLSAGLAETSERRIGVKLDKTEQTSFIDIGDAPLTEEQIAYAKLDAEVLIPIAKTQAPHLTDEQLVKVWQIEQGALPVFAEMQRIGIFLDRERMDPLVEEARAKMETLAEKLEIALTPHVEWKRIERFEAEQAELDAWLERFERAKQFFGEGWDFVMTEGDDVSDWDPKWLDQTVPKGQTEPKGRKKYVKDQLKQWRLTDPRPAKPKLKIEPINLGSWQQVHAALADMGLDLRNDQGKPTTQAKLIKAALPDTEGELREILQDLLDYKKCAKLVQAFGERLAEFTDDESRLHGGFRQIGTATGRPTCSEPNLLQMPNAPKFRGSFIAGPCKRLIIADYSQMELRLMAELSQDPVMVDAFLKGLDLHKVTAAGHFTGGNLDLVTDDQRKVAKIVNFGILYGMAERKLRGTLAAERIYYTLEEARHAIEGWHNLYAVASRVREGWAKQGVRQGYTTTALGRRRRFAKPRNRNEQGSVERRAANHVIQGSNADITKLAMAVIQDLLAPVGGKVVLQVYDEIVVEVPEEHAIWAAQVVKEGMIEAAKTVLRTVPAKVDCFISPSWNEKEGIALEEVLELMEEAA</sequence>
<keyword evidence="4" id="KW-0235">DNA replication</keyword>
<name>I4EFK9_9BACT</name>
<keyword evidence="8" id="KW-0548">Nucleotidyltransferase</keyword>
<evidence type="ECO:0000313" key="9">
    <source>
        <dbReference type="Proteomes" id="UP000004221"/>
    </source>
</evidence>
<evidence type="ECO:0000313" key="8">
    <source>
        <dbReference type="EMBL" id="CCF83471.1"/>
    </source>
</evidence>
<reference evidence="8 9" key="1">
    <citation type="journal article" date="2012" name="ISME J.">
        <title>Nitrification expanded: discovery, physiology and genomics of a nitrite-oxidizing bacterium from the phylum Chloroflexi.</title>
        <authorList>
            <person name="Sorokin D.Y."/>
            <person name="Lucker S."/>
            <person name="Vejmelkova D."/>
            <person name="Kostrikina N.A."/>
            <person name="Kleerebezem R."/>
            <person name="Rijpstra W.I."/>
            <person name="Damste J.S."/>
            <person name="Le Paslier D."/>
            <person name="Muyzer G."/>
            <person name="Wagner M."/>
            <person name="van Loosdrecht M.C."/>
            <person name="Daims H."/>
        </authorList>
    </citation>
    <scope>NUCLEOTIDE SEQUENCE [LARGE SCALE GENOMIC DNA]</scope>
    <source>
        <strain evidence="9">none</strain>
    </source>
</reference>
<dbReference type="InterPro" id="IPR002298">
    <property type="entry name" value="DNA_polymerase_A"/>
</dbReference>